<proteinExistence type="predicted"/>
<dbReference type="Proteomes" id="UP001218218">
    <property type="component" value="Unassembled WGS sequence"/>
</dbReference>
<keyword evidence="3" id="KW-1185">Reference proteome</keyword>
<feature type="region of interest" description="Disordered" evidence="1">
    <location>
        <begin position="1"/>
        <end position="25"/>
    </location>
</feature>
<sequence>MSGMSAAEVRNRGKHRLDKAGRADKRQSPLPIFYWPSFARTSTKESTELGRRSDTPSVDAPASTSSHWAQKYPWFFNYTGCSPCPSRRSDGFRRRVADPFRRGHEKIFNGTVTGWILAPAIVEITAVDRHLTGDGSEDVEHPESSHIPTFSMWKWPSTSLGARALDVLIARLETLRKAACGFFGAQTHHMQLFFFFALVVKEAI</sequence>
<dbReference type="EMBL" id="JARIHO010000065">
    <property type="protein sequence ID" value="KAJ7314784.1"/>
    <property type="molecule type" value="Genomic_DNA"/>
</dbReference>
<organism evidence="2 3">
    <name type="scientific">Mycena albidolilacea</name>
    <dbReference type="NCBI Taxonomy" id="1033008"/>
    <lineage>
        <taxon>Eukaryota</taxon>
        <taxon>Fungi</taxon>
        <taxon>Dikarya</taxon>
        <taxon>Basidiomycota</taxon>
        <taxon>Agaricomycotina</taxon>
        <taxon>Agaricomycetes</taxon>
        <taxon>Agaricomycetidae</taxon>
        <taxon>Agaricales</taxon>
        <taxon>Marasmiineae</taxon>
        <taxon>Mycenaceae</taxon>
        <taxon>Mycena</taxon>
    </lineage>
</organism>
<evidence type="ECO:0000256" key="1">
    <source>
        <dbReference type="SAM" id="MobiDB-lite"/>
    </source>
</evidence>
<feature type="compositionally biased region" description="Basic and acidic residues" evidence="1">
    <location>
        <begin position="44"/>
        <end position="54"/>
    </location>
</feature>
<name>A0AAD6ZBI1_9AGAR</name>
<protein>
    <submittedName>
        <fullName evidence="2">Uncharacterized protein</fullName>
    </submittedName>
</protein>
<comment type="caution">
    <text evidence="2">The sequence shown here is derived from an EMBL/GenBank/DDBJ whole genome shotgun (WGS) entry which is preliminary data.</text>
</comment>
<dbReference type="AlphaFoldDB" id="A0AAD6ZBI1"/>
<gene>
    <name evidence="2" type="ORF">DFH08DRAFT_1040966</name>
</gene>
<evidence type="ECO:0000313" key="2">
    <source>
        <dbReference type="EMBL" id="KAJ7314784.1"/>
    </source>
</evidence>
<evidence type="ECO:0000313" key="3">
    <source>
        <dbReference type="Proteomes" id="UP001218218"/>
    </source>
</evidence>
<accession>A0AAD6ZBI1</accession>
<feature type="region of interest" description="Disordered" evidence="1">
    <location>
        <begin position="44"/>
        <end position="63"/>
    </location>
</feature>
<reference evidence="2" key="1">
    <citation type="submission" date="2023-03" db="EMBL/GenBank/DDBJ databases">
        <title>Massive genome expansion in bonnet fungi (Mycena s.s.) driven by repeated elements and novel gene families across ecological guilds.</title>
        <authorList>
            <consortium name="Lawrence Berkeley National Laboratory"/>
            <person name="Harder C.B."/>
            <person name="Miyauchi S."/>
            <person name="Viragh M."/>
            <person name="Kuo A."/>
            <person name="Thoen E."/>
            <person name="Andreopoulos B."/>
            <person name="Lu D."/>
            <person name="Skrede I."/>
            <person name="Drula E."/>
            <person name="Henrissat B."/>
            <person name="Morin E."/>
            <person name="Kohler A."/>
            <person name="Barry K."/>
            <person name="LaButti K."/>
            <person name="Morin E."/>
            <person name="Salamov A."/>
            <person name="Lipzen A."/>
            <person name="Mereny Z."/>
            <person name="Hegedus B."/>
            <person name="Baldrian P."/>
            <person name="Stursova M."/>
            <person name="Weitz H."/>
            <person name="Taylor A."/>
            <person name="Grigoriev I.V."/>
            <person name="Nagy L.G."/>
            <person name="Martin F."/>
            <person name="Kauserud H."/>
        </authorList>
    </citation>
    <scope>NUCLEOTIDE SEQUENCE</scope>
    <source>
        <strain evidence="2">CBHHK002</strain>
    </source>
</reference>